<evidence type="ECO:0000313" key="2">
    <source>
        <dbReference type="EMBL" id="TWV98938.1"/>
    </source>
</evidence>
<sequence length="128" mass="13247">MKLLKNYAFLALLLSLVFVACSKDDDNKPSSSSHKVYFKAIASSGSSISVAVWGYDGKATTASSLSGTTWTSPEFEVPAGTIIANAAVSATGVNASSTLKLQVFVDGEMKDEGSSSGEVLSASVSYSF</sequence>
<keyword evidence="1" id="KW-0732">Signal</keyword>
<protein>
    <recommendedName>
        <fullName evidence="4">BACON domain-containing protein</fullName>
    </recommendedName>
</protein>
<dbReference type="Proteomes" id="UP000318815">
    <property type="component" value="Unassembled WGS sequence"/>
</dbReference>
<organism evidence="2 3">
    <name type="scientific">Chitinophaga pinensis</name>
    <dbReference type="NCBI Taxonomy" id="79329"/>
    <lineage>
        <taxon>Bacteria</taxon>
        <taxon>Pseudomonadati</taxon>
        <taxon>Bacteroidota</taxon>
        <taxon>Chitinophagia</taxon>
        <taxon>Chitinophagales</taxon>
        <taxon>Chitinophagaceae</taxon>
        <taxon>Chitinophaga</taxon>
    </lineage>
</organism>
<gene>
    <name evidence="2" type="ORF">FEF09_18825</name>
</gene>
<keyword evidence="3" id="KW-1185">Reference proteome</keyword>
<evidence type="ECO:0000256" key="1">
    <source>
        <dbReference type="SAM" id="SignalP"/>
    </source>
</evidence>
<accession>A0A5C6LT47</accession>
<comment type="caution">
    <text evidence="2">The sequence shown here is derived from an EMBL/GenBank/DDBJ whole genome shotgun (WGS) entry which is preliminary data.</text>
</comment>
<dbReference type="AlphaFoldDB" id="A0A5C6LT47"/>
<reference evidence="2 3" key="1">
    <citation type="submission" date="2019-08" db="EMBL/GenBank/DDBJ databases">
        <title>Whole genome sequencing of chitin degrading bacteria Chitinophaga pinensis YS16.</title>
        <authorList>
            <person name="Singh R.P."/>
            <person name="Manchanda G."/>
            <person name="Maurya I.K."/>
            <person name="Joshi N.K."/>
            <person name="Srivastava A.K."/>
        </authorList>
    </citation>
    <scope>NUCLEOTIDE SEQUENCE [LARGE SCALE GENOMIC DNA]</scope>
    <source>
        <strain evidence="2 3">YS-16</strain>
    </source>
</reference>
<evidence type="ECO:0000313" key="3">
    <source>
        <dbReference type="Proteomes" id="UP000318815"/>
    </source>
</evidence>
<evidence type="ECO:0008006" key="4">
    <source>
        <dbReference type="Google" id="ProtNLM"/>
    </source>
</evidence>
<feature type="signal peptide" evidence="1">
    <location>
        <begin position="1"/>
        <end position="22"/>
    </location>
</feature>
<dbReference type="RefSeq" id="WP_146306551.1">
    <property type="nucleotide sequence ID" value="NZ_VOHS01000020.1"/>
</dbReference>
<proteinExistence type="predicted"/>
<dbReference type="OrthoDB" id="713675at2"/>
<dbReference type="EMBL" id="VOHS01000020">
    <property type="protein sequence ID" value="TWV98938.1"/>
    <property type="molecule type" value="Genomic_DNA"/>
</dbReference>
<dbReference type="PROSITE" id="PS51257">
    <property type="entry name" value="PROKAR_LIPOPROTEIN"/>
    <property type="match status" value="1"/>
</dbReference>
<feature type="chain" id="PRO_5022732152" description="BACON domain-containing protein" evidence="1">
    <location>
        <begin position="23"/>
        <end position="128"/>
    </location>
</feature>
<name>A0A5C6LT47_9BACT</name>